<dbReference type="Proteomes" id="UP000242474">
    <property type="component" value="Unassembled WGS sequence"/>
</dbReference>
<keyword evidence="2" id="KW-1185">Reference proteome</keyword>
<gene>
    <name evidence="1" type="ORF">COEREDRAFT_11860</name>
</gene>
<dbReference type="AlphaFoldDB" id="A0A2G5B1W4"/>
<sequence length="107" mass="11976">MSTNEKDNSLKFHDTAVYKKYREKCEEKLGDTSELESSEKLENGDYVFNMSDCTIVCTEDDPTADVTTMVGFEATTYIINKDAIAAETRGFAEDSEDDEGSKDDESD</sequence>
<organism evidence="1 2">
    <name type="scientific">Coemansia reversa (strain ATCC 12441 / NRRL 1564)</name>
    <dbReference type="NCBI Taxonomy" id="763665"/>
    <lineage>
        <taxon>Eukaryota</taxon>
        <taxon>Fungi</taxon>
        <taxon>Fungi incertae sedis</taxon>
        <taxon>Zoopagomycota</taxon>
        <taxon>Kickxellomycotina</taxon>
        <taxon>Kickxellomycetes</taxon>
        <taxon>Kickxellales</taxon>
        <taxon>Kickxellaceae</taxon>
        <taxon>Coemansia</taxon>
    </lineage>
</organism>
<proteinExistence type="predicted"/>
<dbReference type="EMBL" id="KZ303551">
    <property type="protein sequence ID" value="PIA12994.1"/>
    <property type="molecule type" value="Genomic_DNA"/>
</dbReference>
<protein>
    <submittedName>
        <fullName evidence="1">Uncharacterized protein</fullName>
    </submittedName>
</protein>
<evidence type="ECO:0000313" key="2">
    <source>
        <dbReference type="Proteomes" id="UP000242474"/>
    </source>
</evidence>
<accession>A0A2G5B1W4</accession>
<reference evidence="1 2" key="1">
    <citation type="journal article" date="2015" name="Genome Biol. Evol.">
        <title>Phylogenomic analyses indicate that early fungi evolved digesting cell walls of algal ancestors of land plants.</title>
        <authorList>
            <person name="Chang Y."/>
            <person name="Wang S."/>
            <person name="Sekimoto S."/>
            <person name="Aerts A.L."/>
            <person name="Choi C."/>
            <person name="Clum A."/>
            <person name="LaButti K.M."/>
            <person name="Lindquist E.A."/>
            <person name="Yee Ngan C."/>
            <person name="Ohm R.A."/>
            <person name="Salamov A.A."/>
            <person name="Grigoriev I.V."/>
            <person name="Spatafora J.W."/>
            <person name="Berbee M.L."/>
        </authorList>
    </citation>
    <scope>NUCLEOTIDE SEQUENCE [LARGE SCALE GENOMIC DNA]</scope>
    <source>
        <strain evidence="1 2">NRRL 1564</strain>
    </source>
</reference>
<name>A0A2G5B1W4_COERN</name>
<evidence type="ECO:0000313" key="1">
    <source>
        <dbReference type="EMBL" id="PIA12994.1"/>
    </source>
</evidence>